<reference evidence="7" key="1">
    <citation type="submission" date="2023-10" db="EMBL/GenBank/DDBJ databases">
        <title>Genome assembly of Pristionchus species.</title>
        <authorList>
            <person name="Yoshida K."/>
            <person name="Sommer R.J."/>
        </authorList>
    </citation>
    <scope>NUCLEOTIDE SEQUENCE</scope>
    <source>
        <strain evidence="7">RS0144</strain>
    </source>
</reference>
<gene>
    <name evidence="7" type="ORF">PENTCL1PPCAC_26957</name>
</gene>
<evidence type="ECO:0000256" key="3">
    <source>
        <dbReference type="ARBA" id="ARBA00022593"/>
    </source>
</evidence>
<evidence type="ECO:0000256" key="4">
    <source>
        <dbReference type="ARBA" id="ARBA00025338"/>
    </source>
</evidence>
<evidence type="ECO:0000256" key="5">
    <source>
        <dbReference type="ARBA" id="ARBA00029630"/>
    </source>
</evidence>
<evidence type="ECO:0000313" key="7">
    <source>
        <dbReference type="EMBL" id="GMT04783.1"/>
    </source>
</evidence>
<organism evidence="7 8">
    <name type="scientific">Pristionchus entomophagus</name>
    <dbReference type="NCBI Taxonomy" id="358040"/>
    <lineage>
        <taxon>Eukaryota</taxon>
        <taxon>Metazoa</taxon>
        <taxon>Ecdysozoa</taxon>
        <taxon>Nematoda</taxon>
        <taxon>Chromadorea</taxon>
        <taxon>Rhabditida</taxon>
        <taxon>Rhabditina</taxon>
        <taxon>Diplogasteromorpha</taxon>
        <taxon>Diplogasteroidea</taxon>
        <taxon>Neodiplogasteridae</taxon>
        <taxon>Pristionchus</taxon>
    </lineage>
</organism>
<dbReference type="PANTHER" id="PTHR28080">
    <property type="entry name" value="PEROXISOMAL BIOGENESIS FACTOR 3"/>
    <property type="match status" value="1"/>
</dbReference>
<comment type="subunit">
    <text evidence="1">Interacts with PEX19.</text>
</comment>
<dbReference type="Proteomes" id="UP001432027">
    <property type="component" value="Unassembled WGS sequence"/>
</dbReference>
<protein>
    <recommendedName>
        <fullName evidence="2">Peroxisomal biogenesis factor 3</fullName>
    </recommendedName>
    <alternativeName>
        <fullName evidence="5">Peroxisomal assembly protein PEX3</fullName>
    </alternativeName>
</protein>
<dbReference type="GO" id="GO:0030674">
    <property type="term" value="F:protein-macromolecule adaptor activity"/>
    <property type="evidence" value="ECO:0007669"/>
    <property type="project" value="TreeGrafter"/>
</dbReference>
<dbReference type="EMBL" id="BTSX01000006">
    <property type="protein sequence ID" value="GMT04783.1"/>
    <property type="molecule type" value="Genomic_DNA"/>
</dbReference>
<keyword evidence="6" id="KW-0472">Membrane</keyword>
<dbReference type="PANTHER" id="PTHR28080:SF1">
    <property type="entry name" value="PEROXISOMAL BIOGENESIS FACTOR 3"/>
    <property type="match status" value="1"/>
</dbReference>
<dbReference type="Pfam" id="PF04882">
    <property type="entry name" value="Peroxin-3"/>
    <property type="match status" value="1"/>
</dbReference>
<feature type="transmembrane region" description="Helical" evidence="6">
    <location>
        <begin position="17"/>
        <end position="34"/>
    </location>
</feature>
<dbReference type="AlphaFoldDB" id="A0AAV5UEI8"/>
<comment type="caution">
    <text evidence="7">The sequence shown here is derived from an EMBL/GenBank/DDBJ whole genome shotgun (WGS) entry which is preliminary data.</text>
</comment>
<evidence type="ECO:0000313" key="8">
    <source>
        <dbReference type="Proteomes" id="UP001432027"/>
    </source>
</evidence>
<keyword evidence="3" id="KW-0962">Peroxisome biogenesis</keyword>
<name>A0AAV5UEI8_9BILA</name>
<comment type="function">
    <text evidence="4">Involved in peroxisome biosynthesis and integrity. Assembles membrane vesicles before the matrix proteins are translocated. As a docking factor for PEX19, is necessary for the import of peroxisomal membrane proteins in the peroxisomes.</text>
</comment>
<keyword evidence="6" id="KW-1133">Transmembrane helix</keyword>
<dbReference type="GO" id="GO:0005778">
    <property type="term" value="C:peroxisomal membrane"/>
    <property type="evidence" value="ECO:0007669"/>
    <property type="project" value="InterPro"/>
</dbReference>
<feature type="non-terminal residue" evidence="7">
    <location>
        <position position="1"/>
    </location>
</feature>
<keyword evidence="6" id="KW-0812">Transmembrane</keyword>
<evidence type="ECO:0000256" key="2">
    <source>
        <dbReference type="ARBA" id="ARBA00014294"/>
    </source>
</evidence>
<dbReference type="InterPro" id="IPR006966">
    <property type="entry name" value="Peroxin-3"/>
</dbReference>
<dbReference type="GO" id="GO:0045046">
    <property type="term" value="P:protein import into peroxisome membrane"/>
    <property type="evidence" value="ECO:0007669"/>
    <property type="project" value="TreeGrafter"/>
</dbReference>
<accession>A0AAV5UEI8</accession>
<sequence>VYRMSWLELAKRHKGKIIAGGVIIGGAVAVTMGMNQKRVESPHEENGLQARRHYVFDANQSACDESIRELAPSIFRMVQARFNVEALTRQLQEGNLSTEKKIELWNELKMTVIGRLVCVSHALSLLTLTLKAQISILAADIVTITSGGNKTNGWWSWAPTSMTAFIGGKGEMSVEDRRRNDTARQVFLRSIEFFTQIGVLELAQVVEEVVKRELKDVRLDETRDSEELLAFLNSLSVKVAHEAAPLSAYVAPIDKDDTSRDSVTLLLRRLISLLDGEQCRETNGRLVQFYLSASTTSIVSGPLANQLSSLSSSFSSLSRLGLDSPLENSLCSSDVHRFAIHAFNAPSSF</sequence>
<evidence type="ECO:0000256" key="6">
    <source>
        <dbReference type="SAM" id="Phobius"/>
    </source>
</evidence>
<proteinExistence type="predicted"/>
<evidence type="ECO:0000256" key="1">
    <source>
        <dbReference type="ARBA" id="ARBA00011494"/>
    </source>
</evidence>
<keyword evidence="8" id="KW-1185">Reference proteome</keyword>